<keyword evidence="1 2" id="KW-0418">Kinase</keyword>
<evidence type="ECO:0000313" key="2">
    <source>
        <dbReference type="EMBL" id="MBW8487265.1"/>
    </source>
</evidence>
<keyword evidence="3" id="KW-1185">Reference proteome</keyword>
<keyword evidence="1" id="KW-0808">Transferase</keyword>
<evidence type="ECO:0000256" key="1">
    <source>
        <dbReference type="PIRNR" id="PIRNR006221"/>
    </source>
</evidence>
<name>A0ABS7G3G8_9ACTN</name>
<organism evidence="2 3">
    <name type="scientific">Actinomadura parmotrematis</name>
    <dbReference type="NCBI Taxonomy" id="2864039"/>
    <lineage>
        <taxon>Bacteria</taxon>
        <taxon>Bacillati</taxon>
        <taxon>Actinomycetota</taxon>
        <taxon>Actinomycetes</taxon>
        <taxon>Streptosporangiales</taxon>
        <taxon>Thermomonosporaceae</taxon>
        <taxon>Actinomadura</taxon>
    </lineage>
</organism>
<protein>
    <submittedName>
        <fullName evidence="2">Fructosamine kinase family protein</fullName>
    </submittedName>
</protein>
<dbReference type="PANTHER" id="PTHR12149:SF8">
    <property type="entry name" value="PROTEIN-RIBULOSAMINE 3-KINASE"/>
    <property type="match status" value="1"/>
</dbReference>
<dbReference type="Gene3D" id="3.30.200.20">
    <property type="entry name" value="Phosphorylase Kinase, domain 1"/>
    <property type="match status" value="1"/>
</dbReference>
<gene>
    <name evidence="2" type="ORF">K1Y72_33250</name>
</gene>
<accession>A0ABS7G3G8</accession>
<dbReference type="PANTHER" id="PTHR12149">
    <property type="entry name" value="FRUCTOSAMINE 3 KINASE-RELATED PROTEIN"/>
    <property type="match status" value="1"/>
</dbReference>
<dbReference type="InterPro" id="IPR016477">
    <property type="entry name" value="Fructo-/Ketosamine-3-kinase"/>
</dbReference>
<dbReference type="InterPro" id="IPR011009">
    <property type="entry name" value="Kinase-like_dom_sf"/>
</dbReference>
<dbReference type="Gene3D" id="1.20.1270.240">
    <property type="match status" value="1"/>
</dbReference>
<dbReference type="GO" id="GO:0016301">
    <property type="term" value="F:kinase activity"/>
    <property type="evidence" value="ECO:0007669"/>
    <property type="project" value="UniProtKB-KW"/>
</dbReference>
<dbReference type="Proteomes" id="UP000774570">
    <property type="component" value="Unassembled WGS sequence"/>
</dbReference>
<dbReference type="EMBL" id="JAIBOA010000032">
    <property type="protein sequence ID" value="MBW8487265.1"/>
    <property type="molecule type" value="Genomic_DNA"/>
</dbReference>
<evidence type="ECO:0000313" key="3">
    <source>
        <dbReference type="Proteomes" id="UP000774570"/>
    </source>
</evidence>
<dbReference type="Gene3D" id="1.10.510.10">
    <property type="entry name" value="Transferase(Phosphotransferase) domain 1"/>
    <property type="match status" value="1"/>
</dbReference>
<comment type="caution">
    <text evidence="2">The sequence shown here is derived from an EMBL/GenBank/DDBJ whole genome shotgun (WGS) entry which is preliminary data.</text>
</comment>
<dbReference type="RefSeq" id="WP_220170502.1">
    <property type="nucleotide sequence ID" value="NZ_JAIBOA010000032.1"/>
</dbReference>
<dbReference type="PIRSF" id="PIRSF006221">
    <property type="entry name" value="Ketosamine-3-kinase"/>
    <property type="match status" value="1"/>
</dbReference>
<reference evidence="2 3" key="1">
    <citation type="submission" date="2021-07" db="EMBL/GenBank/DDBJ databases">
        <title>Actinomadura sp. PM05-2 isolated from lichen.</title>
        <authorList>
            <person name="Somphong A."/>
            <person name="Phongsopitanun W."/>
            <person name="Tanasupawat S."/>
            <person name="Peongsungnone V."/>
        </authorList>
    </citation>
    <scope>NUCLEOTIDE SEQUENCE [LARGE SCALE GENOMIC DNA]</scope>
    <source>
        <strain evidence="2 3">PM05-2</strain>
    </source>
</reference>
<proteinExistence type="inferred from homology"/>
<sequence length="267" mass="28908">MRDVRDLGSSHSWTLHQAVTGDGRQVFVKRARGAGDVFAAEAAGLRWLKEAGPRAPVADVLEVAGDHLVLPWLEETAPTREAAERFGRDLALLHLARPDRYGAPWPGKIADLDLDNTPDGGPWSRWYAERRLAPYLRRAAGTLGPGLTRRVERVLERIGDLAGPEEGPARIHGDLWSGNVMWTTGGAVLIDPAAHGGHRETDLAMLGLFGLPHLATVLAAYAETAPPAAGWRERTPLHLLHPLLVHTVLYGAAYAGRVDEAVRNLSG</sequence>
<dbReference type="Pfam" id="PF03881">
    <property type="entry name" value="Fructosamin_kin"/>
    <property type="match status" value="1"/>
</dbReference>
<dbReference type="SUPFAM" id="SSF56112">
    <property type="entry name" value="Protein kinase-like (PK-like)"/>
    <property type="match status" value="1"/>
</dbReference>
<comment type="similarity">
    <text evidence="1">Belongs to the fructosamine kinase family.</text>
</comment>